<dbReference type="STRING" id="128403.WA1_10335"/>
<name>A0A139WRQ8_9CYAN</name>
<dbReference type="Gene3D" id="3.20.20.70">
    <property type="entry name" value="Aldolase class I"/>
    <property type="match status" value="1"/>
</dbReference>
<evidence type="ECO:0000256" key="3">
    <source>
        <dbReference type="ARBA" id="ARBA00023002"/>
    </source>
</evidence>
<dbReference type="Proteomes" id="UP000076925">
    <property type="component" value="Unassembled WGS sequence"/>
</dbReference>
<organism evidence="5 6">
    <name type="scientific">Scytonema hofmannii PCC 7110</name>
    <dbReference type="NCBI Taxonomy" id="128403"/>
    <lineage>
        <taxon>Bacteria</taxon>
        <taxon>Bacillati</taxon>
        <taxon>Cyanobacteriota</taxon>
        <taxon>Cyanophyceae</taxon>
        <taxon>Nostocales</taxon>
        <taxon>Scytonemataceae</taxon>
        <taxon>Scytonema</taxon>
    </lineage>
</organism>
<dbReference type="AlphaFoldDB" id="A0A139WRQ8"/>
<dbReference type="InterPro" id="IPR013785">
    <property type="entry name" value="Aldolase_TIM"/>
</dbReference>
<dbReference type="InterPro" id="IPR045247">
    <property type="entry name" value="Oye-like"/>
</dbReference>
<evidence type="ECO:0000313" key="6">
    <source>
        <dbReference type="Proteomes" id="UP000076925"/>
    </source>
</evidence>
<keyword evidence="6" id="KW-1185">Reference proteome</keyword>
<dbReference type="GO" id="GO:0016628">
    <property type="term" value="F:oxidoreductase activity, acting on the CH-CH group of donors, NAD or NADP as acceptor"/>
    <property type="evidence" value="ECO:0007669"/>
    <property type="project" value="UniProtKB-ARBA"/>
</dbReference>
<evidence type="ECO:0000313" key="5">
    <source>
        <dbReference type="EMBL" id="KYC35113.1"/>
    </source>
</evidence>
<protein>
    <submittedName>
        <fullName evidence="5">Alkene reductase</fullName>
    </submittedName>
</protein>
<dbReference type="OrthoDB" id="9772736at2"/>
<comment type="caution">
    <text evidence="5">The sequence shown here is derived from an EMBL/GenBank/DDBJ whole genome shotgun (WGS) entry which is preliminary data.</text>
</comment>
<comment type="similarity">
    <text evidence="2">Belongs to the NADH:flavin oxidoreductase/NADH oxidase family.</text>
</comment>
<gene>
    <name evidence="5" type="ORF">WA1_10335</name>
</gene>
<comment type="cofactor">
    <cofactor evidence="1">
        <name>FMN</name>
        <dbReference type="ChEBI" id="CHEBI:58210"/>
    </cofactor>
</comment>
<dbReference type="FunFam" id="3.20.20.70:FF:000059">
    <property type="entry name" value="N-ethylmaleimide reductase, FMN-linked"/>
    <property type="match status" value="1"/>
</dbReference>
<sequence>MLSQSTHPRIQNLKSKMVLLSPYKLGNLELPNRIVMAPLTRQRALKNNVPHQLNATYYAQRATAGLIIAEATHVAPQGLGYIYAPGIYSQEQVEGWKLVTDAVHQQGGRIFLQIWHVGRISHPDLQPDGALPVAPSAIAARGEILTYEGMKPHVTPRALQTSEISDIVEQFRKGAENALVAGFDGVEIHGANGYLLDQFLRDGTNQRTDRYGGSVENRARLLLEVTEAVMSVWGSKRVGVRLSPSGTFNDMRDSNPLETFSYVAQALNKFDLAYLHIFEAIEADIKHGAVVVPTSHIRERFHGTLMVNGAYTLDKAKTVVEREEAQLVSFGTLFISNPDLPQRFALNAPLNEADPTTFYTGGIKGYTDYPALDRQSLSPVGAK</sequence>
<evidence type="ECO:0000256" key="1">
    <source>
        <dbReference type="ARBA" id="ARBA00001917"/>
    </source>
</evidence>
<dbReference type="CDD" id="cd02933">
    <property type="entry name" value="OYE_like_FMN"/>
    <property type="match status" value="1"/>
</dbReference>
<dbReference type="GO" id="GO:0010181">
    <property type="term" value="F:FMN binding"/>
    <property type="evidence" value="ECO:0007669"/>
    <property type="project" value="InterPro"/>
</dbReference>
<reference evidence="5 6" key="1">
    <citation type="journal article" date="2013" name="Genome Biol. Evol.">
        <title>Genomes of Stigonematalean cyanobacteria (subsection V) and the evolution of oxygenic photosynthesis from prokaryotes to plastids.</title>
        <authorList>
            <person name="Dagan T."/>
            <person name="Roettger M."/>
            <person name="Stucken K."/>
            <person name="Landan G."/>
            <person name="Koch R."/>
            <person name="Major P."/>
            <person name="Gould S.B."/>
            <person name="Goremykin V.V."/>
            <person name="Rippka R."/>
            <person name="Tandeau de Marsac N."/>
            <person name="Gugger M."/>
            <person name="Lockhart P.J."/>
            <person name="Allen J.F."/>
            <person name="Brune I."/>
            <person name="Maus I."/>
            <person name="Puhler A."/>
            <person name="Martin W.F."/>
        </authorList>
    </citation>
    <scope>NUCLEOTIDE SEQUENCE [LARGE SCALE GENOMIC DNA]</scope>
    <source>
        <strain evidence="5 6">PCC 7110</strain>
    </source>
</reference>
<accession>A0A139WRQ8</accession>
<dbReference type="EMBL" id="ANNX02000053">
    <property type="protein sequence ID" value="KYC35113.1"/>
    <property type="molecule type" value="Genomic_DNA"/>
</dbReference>
<proteinExistence type="inferred from homology"/>
<dbReference type="InterPro" id="IPR001155">
    <property type="entry name" value="OxRdtase_FMN_N"/>
</dbReference>
<evidence type="ECO:0000259" key="4">
    <source>
        <dbReference type="Pfam" id="PF00724"/>
    </source>
</evidence>
<dbReference type="PANTHER" id="PTHR22893:SF98">
    <property type="entry name" value="OXIDOREDUCTASE"/>
    <property type="match status" value="1"/>
</dbReference>
<evidence type="ECO:0000256" key="2">
    <source>
        <dbReference type="ARBA" id="ARBA00005979"/>
    </source>
</evidence>
<feature type="domain" description="NADH:flavin oxidoreductase/NADH oxidase N-terminal" evidence="4">
    <location>
        <begin position="19"/>
        <end position="350"/>
    </location>
</feature>
<dbReference type="Pfam" id="PF00724">
    <property type="entry name" value="Oxidored_FMN"/>
    <property type="match status" value="1"/>
</dbReference>
<dbReference type="PANTHER" id="PTHR22893">
    <property type="entry name" value="NADH OXIDOREDUCTASE-RELATED"/>
    <property type="match status" value="1"/>
</dbReference>
<keyword evidence="3" id="KW-0560">Oxidoreductase</keyword>
<dbReference type="SUPFAM" id="SSF51395">
    <property type="entry name" value="FMN-linked oxidoreductases"/>
    <property type="match status" value="1"/>
</dbReference>
<dbReference type="GO" id="GO:0005829">
    <property type="term" value="C:cytosol"/>
    <property type="evidence" value="ECO:0007669"/>
    <property type="project" value="UniProtKB-ARBA"/>
</dbReference>